<keyword evidence="3 7" id="KW-0413">Isomerase</keyword>
<dbReference type="Proteomes" id="UP000307790">
    <property type="component" value="Unassembled WGS sequence"/>
</dbReference>
<dbReference type="InterPro" id="IPR002130">
    <property type="entry name" value="Cyclophilin-type_PPIase_dom"/>
</dbReference>
<dbReference type="InterPro" id="IPR044665">
    <property type="entry name" value="E_coli_cyclophilin_A-like"/>
</dbReference>
<keyword evidence="8" id="KW-1185">Reference proteome</keyword>
<dbReference type="AlphaFoldDB" id="A0A5R9IMY3"/>
<dbReference type="EMBL" id="VCBC01000010">
    <property type="protein sequence ID" value="TLU64596.1"/>
    <property type="molecule type" value="Genomic_DNA"/>
</dbReference>
<evidence type="ECO:0000313" key="7">
    <source>
        <dbReference type="EMBL" id="TLU64596.1"/>
    </source>
</evidence>
<dbReference type="GO" id="GO:0003755">
    <property type="term" value="F:peptidyl-prolyl cis-trans isomerase activity"/>
    <property type="evidence" value="ECO:0007669"/>
    <property type="project" value="UniProtKB-KW"/>
</dbReference>
<dbReference type="OrthoDB" id="9807797at2"/>
<gene>
    <name evidence="7" type="ORF">FE810_10915</name>
</gene>
<dbReference type="Gene3D" id="4.10.1080.10">
    <property type="entry name" value="TSP type-3 repeat"/>
    <property type="match status" value="1"/>
</dbReference>
<name>A0A5R9IMY3_9GAMM</name>
<evidence type="ECO:0000313" key="8">
    <source>
        <dbReference type="Proteomes" id="UP000307790"/>
    </source>
</evidence>
<protein>
    <recommendedName>
        <fullName evidence="1">peptidylprolyl isomerase</fullName>
        <ecNumber evidence="1">5.2.1.8</ecNumber>
    </recommendedName>
</protein>
<dbReference type="RefSeq" id="WP_138320094.1">
    <property type="nucleotide sequence ID" value="NZ_VCBC01000010.1"/>
</dbReference>
<evidence type="ECO:0000256" key="4">
    <source>
        <dbReference type="SAM" id="MobiDB-lite"/>
    </source>
</evidence>
<dbReference type="InterPro" id="IPR028974">
    <property type="entry name" value="TSP_type-3_rpt"/>
</dbReference>
<sequence>MSFSKTKLLRRTIAVAAAALIANAQATVVHFKTNVGDFDVNLFDSSTPETVENFLSYVEAGSFDNTIIHRSVTDFVAQGGGFNYFSEDNTVDAVPAFDPVINEPIFSNVRGTIAMAKLGGDPNSATNQWFVNMGDNSANLDLQNGGFTVFGIVMGDGMEVIDAINALDRYNLGGAFDSAPLISVPEDGGEITNEHLVIVESITVTDNNVDTNLELLPPLTIDADHDGYPNDVDAFPEDDTEWLDTDSDGTGNNADSDDDNDGVADANDDFPLDPSRSERESNDSSGGGSLSLWALIALGLTSRLRRTVNK</sequence>
<dbReference type="PROSITE" id="PS50072">
    <property type="entry name" value="CSA_PPIASE_2"/>
    <property type="match status" value="1"/>
</dbReference>
<reference evidence="7 8" key="1">
    <citation type="submission" date="2019-05" db="EMBL/GenBank/DDBJ databases">
        <title>Genome sequences of Thalassotalea litorea 1K03283.</title>
        <authorList>
            <person name="Zhang D."/>
        </authorList>
    </citation>
    <scope>NUCLEOTIDE SEQUENCE [LARGE SCALE GENOMIC DNA]</scope>
    <source>
        <strain evidence="7 8">MCCC 1K03283</strain>
    </source>
</reference>
<evidence type="ECO:0000256" key="5">
    <source>
        <dbReference type="SAM" id="SignalP"/>
    </source>
</evidence>
<accession>A0A5R9IMY3</accession>
<dbReference type="Gene3D" id="2.40.100.10">
    <property type="entry name" value="Cyclophilin-like"/>
    <property type="match status" value="1"/>
</dbReference>
<evidence type="ECO:0000256" key="2">
    <source>
        <dbReference type="ARBA" id="ARBA00023110"/>
    </source>
</evidence>
<keyword evidence="2" id="KW-0697">Rotamase</keyword>
<feature type="signal peptide" evidence="5">
    <location>
        <begin position="1"/>
        <end position="26"/>
    </location>
</feature>
<dbReference type="SUPFAM" id="SSF103647">
    <property type="entry name" value="TSP type-3 repeat"/>
    <property type="match status" value="1"/>
</dbReference>
<feature type="region of interest" description="Disordered" evidence="4">
    <location>
        <begin position="220"/>
        <end position="288"/>
    </location>
</feature>
<proteinExistence type="predicted"/>
<dbReference type="SUPFAM" id="SSF50891">
    <property type="entry name" value="Cyclophilin-like"/>
    <property type="match status" value="1"/>
</dbReference>
<feature type="compositionally biased region" description="Acidic residues" evidence="4">
    <location>
        <begin position="255"/>
        <end position="271"/>
    </location>
</feature>
<dbReference type="InterPro" id="IPR029000">
    <property type="entry name" value="Cyclophilin-like_dom_sf"/>
</dbReference>
<dbReference type="PRINTS" id="PR00153">
    <property type="entry name" value="CSAPPISMRASE"/>
</dbReference>
<evidence type="ECO:0000259" key="6">
    <source>
        <dbReference type="PROSITE" id="PS50072"/>
    </source>
</evidence>
<feature type="domain" description="PPIase cyclophilin-type" evidence="6">
    <location>
        <begin position="25"/>
        <end position="184"/>
    </location>
</feature>
<evidence type="ECO:0000256" key="1">
    <source>
        <dbReference type="ARBA" id="ARBA00013194"/>
    </source>
</evidence>
<dbReference type="Pfam" id="PF00160">
    <property type="entry name" value="Pro_isomerase"/>
    <property type="match status" value="1"/>
</dbReference>
<dbReference type="PANTHER" id="PTHR43246">
    <property type="entry name" value="PEPTIDYL-PROLYL CIS-TRANS ISOMERASE CYP38, CHLOROPLASTIC"/>
    <property type="match status" value="1"/>
</dbReference>
<evidence type="ECO:0000256" key="3">
    <source>
        <dbReference type="ARBA" id="ARBA00023235"/>
    </source>
</evidence>
<keyword evidence="5" id="KW-0732">Signal</keyword>
<feature type="chain" id="PRO_5024462965" description="peptidylprolyl isomerase" evidence="5">
    <location>
        <begin position="27"/>
        <end position="310"/>
    </location>
</feature>
<comment type="caution">
    <text evidence="7">The sequence shown here is derived from an EMBL/GenBank/DDBJ whole genome shotgun (WGS) entry which is preliminary data.</text>
</comment>
<feature type="compositionally biased region" description="Acidic residues" evidence="4">
    <location>
        <begin position="234"/>
        <end position="247"/>
    </location>
</feature>
<dbReference type="EC" id="5.2.1.8" evidence="1"/>
<organism evidence="7 8">
    <name type="scientific">Thalassotalea litorea</name>
    <dbReference type="NCBI Taxonomy" id="2020715"/>
    <lineage>
        <taxon>Bacteria</taxon>
        <taxon>Pseudomonadati</taxon>
        <taxon>Pseudomonadota</taxon>
        <taxon>Gammaproteobacteria</taxon>
        <taxon>Alteromonadales</taxon>
        <taxon>Colwelliaceae</taxon>
        <taxon>Thalassotalea</taxon>
    </lineage>
</organism>
<dbReference type="GO" id="GO:0005509">
    <property type="term" value="F:calcium ion binding"/>
    <property type="evidence" value="ECO:0007669"/>
    <property type="project" value="InterPro"/>
</dbReference>